<accession>A0ABV1ABX2</accession>
<protein>
    <submittedName>
        <fullName evidence="1">Uncharacterized protein</fullName>
    </submittedName>
</protein>
<keyword evidence="2" id="KW-1185">Reference proteome</keyword>
<comment type="caution">
    <text evidence="1">The sequence shown here is derived from an EMBL/GenBank/DDBJ whole genome shotgun (WGS) entry which is preliminary data.</text>
</comment>
<evidence type="ECO:0000313" key="2">
    <source>
        <dbReference type="Proteomes" id="UP001469553"/>
    </source>
</evidence>
<gene>
    <name evidence="1" type="ORF">AMECASPLE_024762</name>
</gene>
<sequence>MRLGVSGHTQNPSPCQLINSCPPPYSPPSTLFTLPPSPFSFFHPPPCSPSLRISSPLRRPRTQRFFSPPVGTAATLDLGSIALAWTQLPRTTYLTQNTYPPPHQPLLS</sequence>
<name>A0ABV1ABX2_9TELE</name>
<dbReference type="Proteomes" id="UP001469553">
    <property type="component" value="Unassembled WGS sequence"/>
</dbReference>
<organism evidence="1 2">
    <name type="scientific">Ameca splendens</name>
    <dbReference type="NCBI Taxonomy" id="208324"/>
    <lineage>
        <taxon>Eukaryota</taxon>
        <taxon>Metazoa</taxon>
        <taxon>Chordata</taxon>
        <taxon>Craniata</taxon>
        <taxon>Vertebrata</taxon>
        <taxon>Euteleostomi</taxon>
        <taxon>Actinopterygii</taxon>
        <taxon>Neopterygii</taxon>
        <taxon>Teleostei</taxon>
        <taxon>Neoteleostei</taxon>
        <taxon>Acanthomorphata</taxon>
        <taxon>Ovalentaria</taxon>
        <taxon>Atherinomorphae</taxon>
        <taxon>Cyprinodontiformes</taxon>
        <taxon>Goodeidae</taxon>
        <taxon>Ameca</taxon>
    </lineage>
</organism>
<reference evidence="1 2" key="1">
    <citation type="submission" date="2021-06" db="EMBL/GenBank/DDBJ databases">
        <authorList>
            <person name="Palmer J.M."/>
        </authorList>
    </citation>
    <scope>NUCLEOTIDE SEQUENCE [LARGE SCALE GENOMIC DNA]</scope>
    <source>
        <strain evidence="1 2">AS_MEX2019</strain>
        <tissue evidence="1">Muscle</tissue>
    </source>
</reference>
<evidence type="ECO:0000313" key="1">
    <source>
        <dbReference type="EMBL" id="MEQ2315664.1"/>
    </source>
</evidence>
<dbReference type="EMBL" id="JAHRIP010087024">
    <property type="protein sequence ID" value="MEQ2315664.1"/>
    <property type="molecule type" value="Genomic_DNA"/>
</dbReference>
<proteinExistence type="predicted"/>